<dbReference type="InterPro" id="IPR007315">
    <property type="entry name" value="PIG-V/Gpi18"/>
</dbReference>
<evidence type="ECO:0000256" key="7">
    <source>
        <dbReference type="ARBA" id="ARBA00022824"/>
    </source>
</evidence>
<evidence type="ECO:0000256" key="10">
    <source>
        <dbReference type="SAM" id="MobiDB-lite"/>
    </source>
</evidence>
<evidence type="ECO:0000256" key="3">
    <source>
        <dbReference type="ARBA" id="ARBA00022502"/>
    </source>
</evidence>
<feature type="transmembrane region" description="Helical" evidence="11">
    <location>
        <begin position="244"/>
        <end position="263"/>
    </location>
</feature>
<dbReference type="GO" id="GO:0016020">
    <property type="term" value="C:membrane"/>
    <property type="evidence" value="ECO:0007669"/>
    <property type="project" value="GOC"/>
</dbReference>
<feature type="transmembrane region" description="Helical" evidence="11">
    <location>
        <begin position="201"/>
        <end position="232"/>
    </location>
</feature>
<evidence type="ECO:0000256" key="8">
    <source>
        <dbReference type="ARBA" id="ARBA00022989"/>
    </source>
</evidence>
<protein>
    <submittedName>
        <fullName evidence="12">Membrane protein</fullName>
    </submittedName>
</protein>
<evidence type="ECO:0000313" key="12">
    <source>
        <dbReference type="EMBL" id="GGT17109.1"/>
    </source>
</evidence>
<dbReference type="AlphaFoldDB" id="A0A918GY17"/>
<dbReference type="GO" id="GO:0004376">
    <property type="term" value="F:GPI mannosyltransferase activity"/>
    <property type="evidence" value="ECO:0007669"/>
    <property type="project" value="InterPro"/>
</dbReference>
<keyword evidence="8 11" id="KW-1133">Transmembrane helix</keyword>
<feature type="transmembrane region" description="Helical" evidence="11">
    <location>
        <begin position="381"/>
        <end position="406"/>
    </location>
</feature>
<comment type="subcellular location">
    <subcellularLocation>
        <location evidence="1">Endoplasmic reticulum membrane</location>
        <topology evidence="1">Multi-pass membrane protein</topology>
    </subcellularLocation>
</comment>
<dbReference type="Proteomes" id="UP000619486">
    <property type="component" value="Unassembled WGS sequence"/>
</dbReference>
<dbReference type="GO" id="GO:0006506">
    <property type="term" value="P:GPI anchor biosynthetic process"/>
    <property type="evidence" value="ECO:0007669"/>
    <property type="project" value="UniProtKB-KW"/>
</dbReference>
<evidence type="ECO:0000256" key="2">
    <source>
        <dbReference type="ARBA" id="ARBA00004687"/>
    </source>
</evidence>
<keyword evidence="7" id="KW-0256">Endoplasmic reticulum</keyword>
<dbReference type="PANTHER" id="PTHR12468">
    <property type="entry name" value="GPI MANNOSYLTRANSFERASE 2"/>
    <property type="match status" value="1"/>
</dbReference>
<feature type="transmembrane region" description="Helical" evidence="11">
    <location>
        <begin position="334"/>
        <end position="352"/>
    </location>
</feature>
<keyword evidence="4" id="KW-0328">Glycosyltransferase</keyword>
<comment type="caution">
    <text evidence="12">The sequence shown here is derived from an EMBL/GenBank/DDBJ whole genome shotgun (WGS) entry which is preliminary data.</text>
</comment>
<proteinExistence type="predicted"/>
<reference evidence="12" key="2">
    <citation type="submission" date="2020-09" db="EMBL/GenBank/DDBJ databases">
        <authorList>
            <person name="Sun Q."/>
            <person name="Ohkuma M."/>
        </authorList>
    </citation>
    <scope>NUCLEOTIDE SEQUENCE</scope>
    <source>
        <strain evidence="12">JCM 3172</strain>
    </source>
</reference>
<evidence type="ECO:0000256" key="9">
    <source>
        <dbReference type="ARBA" id="ARBA00023136"/>
    </source>
</evidence>
<evidence type="ECO:0000313" key="13">
    <source>
        <dbReference type="Proteomes" id="UP000619486"/>
    </source>
</evidence>
<sequence>MHQTLSETARPPKAAPAPQRGSSPAVPAAGPRWRPGWTRAAGVALGVYAGAAALHLFALVLLDKPGGPGLMDRLVAWDGGLYVSIAEDGYPKGFTYGPDGELTGNTLAFFPLYPLLVRAVAATTGMGAATAAVVTAHLCCASALFAVLRLMTRLYGSRTATITVILLAAAQPMAVVFFMGYSEALFLALAAATLLAAHRQAWISAGISALLSGLTRPAALAVVLAVAVAAVLHMKREARPAARPLIAVALACLGTPAYLLWVGNRLGRLDGWFVVQEAGWGTAWDNGAATLDFLATAALEEGGWVPVSTALLLIALTVATAMTWQRRQVTWPPLLVYGTAMLVITLGQSNFYHSKLRLLIPTLLFLVPAARALARANRRTAITVLTGATLFGCWYGAHMVTVWRYAI</sequence>
<dbReference type="GO" id="GO:0000009">
    <property type="term" value="F:alpha-1,6-mannosyltransferase activity"/>
    <property type="evidence" value="ECO:0007669"/>
    <property type="project" value="InterPro"/>
</dbReference>
<evidence type="ECO:0000256" key="1">
    <source>
        <dbReference type="ARBA" id="ARBA00004477"/>
    </source>
</evidence>
<feature type="region of interest" description="Disordered" evidence="10">
    <location>
        <begin position="1"/>
        <end position="31"/>
    </location>
</feature>
<evidence type="ECO:0000256" key="11">
    <source>
        <dbReference type="SAM" id="Phobius"/>
    </source>
</evidence>
<keyword evidence="9 11" id="KW-0472">Membrane</keyword>
<feature type="transmembrane region" description="Helical" evidence="11">
    <location>
        <begin position="358"/>
        <end position="374"/>
    </location>
</feature>
<keyword evidence="6 11" id="KW-0812">Transmembrane</keyword>
<accession>A0A918GY17</accession>
<feature type="compositionally biased region" description="Low complexity" evidence="10">
    <location>
        <begin position="9"/>
        <end position="18"/>
    </location>
</feature>
<dbReference type="RefSeq" id="WP_229832647.1">
    <property type="nucleotide sequence ID" value="NZ_BMQQ01000001.1"/>
</dbReference>
<feature type="transmembrane region" description="Helical" evidence="11">
    <location>
        <begin position="303"/>
        <end position="322"/>
    </location>
</feature>
<feature type="transmembrane region" description="Helical" evidence="11">
    <location>
        <begin position="115"/>
        <end position="148"/>
    </location>
</feature>
<evidence type="ECO:0000256" key="6">
    <source>
        <dbReference type="ARBA" id="ARBA00022692"/>
    </source>
</evidence>
<evidence type="ECO:0000256" key="5">
    <source>
        <dbReference type="ARBA" id="ARBA00022679"/>
    </source>
</evidence>
<evidence type="ECO:0000256" key="4">
    <source>
        <dbReference type="ARBA" id="ARBA00022676"/>
    </source>
</evidence>
<comment type="pathway">
    <text evidence="2">Glycolipid biosynthesis; glycosylphosphatidylinositol-anchor biosynthesis.</text>
</comment>
<reference evidence="12" key="1">
    <citation type="journal article" date="2014" name="Int. J. Syst. Evol. Microbiol.">
        <title>Complete genome sequence of Corynebacterium casei LMG S-19264T (=DSM 44701T), isolated from a smear-ripened cheese.</title>
        <authorList>
            <consortium name="US DOE Joint Genome Institute (JGI-PGF)"/>
            <person name="Walter F."/>
            <person name="Albersmeier A."/>
            <person name="Kalinowski J."/>
            <person name="Ruckert C."/>
        </authorList>
    </citation>
    <scope>NUCLEOTIDE SEQUENCE</scope>
    <source>
        <strain evidence="12">JCM 3172</strain>
    </source>
</reference>
<dbReference type="EMBL" id="BMQQ01000001">
    <property type="protein sequence ID" value="GGT17109.1"/>
    <property type="molecule type" value="Genomic_DNA"/>
</dbReference>
<feature type="transmembrane region" description="Helical" evidence="11">
    <location>
        <begin position="40"/>
        <end position="62"/>
    </location>
</feature>
<gene>
    <name evidence="12" type="ORF">GCM10014713_07630</name>
</gene>
<name>A0A918GY17_9ACTN</name>
<keyword evidence="5" id="KW-0808">Transferase</keyword>
<keyword evidence="3" id="KW-0337">GPI-anchor biosynthesis</keyword>
<dbReference type="PANTHER" id="PTHR12468:SF2">
    <property type="entry name" value="GPI MANNOSYLTRANSFERASE 2"/>
    <property type="match status" value="1"/>
</dbReference>
<keyword evidence="13" id="KW-1185">Reference proteome</keyword>
<organism evidence="12 13">
    <name type="scientific">Streptomyces purpureus</name>
    <dbReference type="NCBI Taxonomy" id="1951"/>
    <lineage>
        <taxon>Bacteria</taxon>
        <taxon>Bacillati</taxon>
        <taxon>Actinomycetota</taxon>
        <taxon>Actinomycetes</taxon>
        <taxon>Kitasatosporales</taxon>
        <taxon>Streptomycetaceae</taxon>
        <taxon>Streptomyces</taxon>
    </lineage>
</organism>